<comment type="caution">
    <text evidence="1">The sequence shown here is derived from an EMBL/GenBank/DDBJ whole genome shotgun (WGS) entry which is preliminary data.</text>
</comment>
<reference evidence="1 2" key="1">
    <citation type="submission" date="2016-02" db="EMBL/GenBank/DDBJ databases">
        <title>Genome analysis of coral dinoflagellate symbionts highlights evolutionary adaptations to a symbiotic lifestyle.</title>
        <authorList>
            <person name="Aranda M."/>
            <person name="Li Y."/>
            <person name="Liew Y.J."/>
            <person name="Baumgarten S."/>
            <person name="Simakov O."/>
            <person name="Wilson M."/>
            <person name="Piel J."/>
            <person name="Ashoor H."/>
            <person name="Bougouffa S."/>
            <person name="Bajic V.B."/>
            <person name="Ryu T."/>
            <person name="Ravasi T."/>
            <person name="Bayer T."/>
            <person name="Micklem G."/>
            <person name="Kim H."/>
            <person name="Bhak J."/>
            <person name="Lajeunesse T.C."/>
            <person name="Voolstra C.R."/>
        </authorList>
    </citation>
    <scope>NUCLEOTIDE SEQUENCE [LARGE SCALE GENOMIC DNA]</scope>
    <source>
        <strain evidence="1 2">CCMP2467</strain>
    </source>
</reference>
<dbReference type="Proteomes" id="UP000186817">
    <property type="component" value="Unassembled WGS sequence"/>
</dbReference>
<proteinExistence type="predicted"/>
<gene>
    <name evidence="1" type="ORF">AK812_SmicGene5252</name>
</gene>
<organism evidence="1 2">
    <name type="scientific">Symbiodinium microadriaticum</name>
    <name type="common">Dinoflagellate</name>
    <name type="synonym">Zooxanthella microadriatica</name>
    <dbReference type="NCBI Taxonomy" id="2951"/>
    <lineage>
        <taxon>Eukaryota</taxon>
        <taxon>Sar</taxon>
        <taxon>Alveolata</taxon>
        <taxon>Dinophyceae</taxon>
        <taxon>Suessiales</taxon>
        <taxon>Symbiodiniaceae</taxon>
        <taxon>Symbiodinium</taxon>
    </lineage>
</organism>
<sequence>MEGVGGWRVGWAGGWRLEGGGDGGLVPEGVDEGRLVDGVWVEGWMEGGGLVAGGWWMEGGWRVDWCVDGGRLEAGRVGWWMEAGWRGGWRVVAEGVDGVAGWLDGGLDGGALEGLAGWRGWCGWSGGGREAVGGWRVGWRGWLWLEVHCYEGLRTKPMIVKLRLYSS</sequence>
<protein>
    <submittedName>
        <fullName evidence="1">Uncharacterized protein</fullName>
    </submittedName>
</protein>
<dbReference type="EMBL" id="LSRX01000068">
    <property type="protein sequence ID" value="OLQ10942.1"/>
    <property type="molecule type" value="Genomic_DNA"/>
</dbReference>
<accession>A0A1Q9EU41</accession>
<evidence type="ECO:0000313" key="1">
    <source>
        <dbReference type="EMBL" id="OLQ10942.1"/>
    </source>
</evidence>
<keyword evidence="2" id="KW-1185">Reference proteome</keyword>
<name>A0A1Q9EU41_SYMMI</name>
<evidence type="ECO:0000313" key="2">
    <source>
        <dbReference type="Proteomes" id="UP000186817"/>
    </source>
</evidence>
<dbReference type="AlphaFoldDB" id="A0A1Q9EU41"/>